<accession>A0A0F9CAE5</accession>
<proteinExistence type="predicted"/>
<name>A0A0F9CAE5_9ZZZZ</name>
<organism evidence="1">
    <name type="scientific">marine sediment metagenome</name>
    <dbReference type="NCBI Taxonomy" id="412755"/>
    <lineage>
        <taxon>unclassified sequences</taxon>
        <taxon>metagenomes</taxon>
        <taxon>ecological metagenomes</taxon>
    </lineage>
</organism>
<feature type="non-terminal residue" evidence="1">
    <location>
        <position position="438"/>
    </location>
</feature>
<dbReference type="AlphaFoldDB" id="A0A0F9CAE5"/>
<dbReference type="EMBL" id="LAZR01047666">
    <property type="protein sequence ID" value="KKK93696.1"/>
    <property type="molecule type" value="Genomic_DNA"/>
</dbReference>
<feature type="non-terminal residue" evidence="1">
    <location>
        <position position="1"/>
    </location>
</feature>
<evidence type="ECO:0000313" key="1">
    <source>
        <dbReference type="EMBL" id="KKK93696.1"/>
    </source>
</evidence>
<comment type="caution">
    <text evidence="1">The sequence shown here is derived from an EMBL/GenBank/DDBJ whole genome shotgun (WGS) entry which is preliminary data.</text>
</comment>
<gene>
    <name evidence="1" type="ORF">LCGC14_2690300</name>
</gene>
<protein>
    <submittedName>
        <fullName evidence="1">Uncharacterized protein</fullName>
    </submittedName>
</protein>
<sequence length="438" mass="47138">SLISRLYPSFPGLKRAELPVKLDDLRTFAGEDPEGFLFDLNTKANPEERDSVLRALGVGEEEIVSLQGFGEQQRLTNLAITVFPELESLEDFSKLVETDTNSFLKTMQTGGETPEKRQLLQTMGFEPEEIEGILGNERIVVELDGIRQQVTRTPDNSLYDEFGNWVGFYNWSDGTVFNPYKAEGLGEKARASFVTGIGDILSVSSGVALRFGYEDAASQLSETASQLQRNAVPKESFDFEAGDLMNPEFWESLALSGARAAPFALSFVPLAIGGYSAGAGLAAVVGLGKIWTAIVAGTVSGVLSRPMESAMEAGGSYNDAIARGKTEEEARAEFDQVFRENMLLLGADAFEITIALAPTPKWVPKALVKGGLARTARIGGKVVIVGLAEGGEEVYQDLIQRHARGEEFQLDPISKEVFAIGFVMGAGMGLGGDVISGI</sequence>
<reference evidence="1" key="1">
    <citation type="journal article" date="2015" name="Nature">
        <title>Complex archaea that bridge the gap between prokaryotes and eukaryotes.</title>
        <authorList>
            <person name="Spang A."/>
            <person name="Saw J.H."/>
            <person name="Jorgensen S.L."/>
            <person name="Zaremba-Niedzwiedzka K."/>
            <person name="Martijn J."/>
            <person name="Lind A.E."/>
            <person name="van Eijk R."/>
            <person name="Schleper C."/>
            <person name="Guy L."/>
            <person name="Ettema T.J."/>
        </authorList>
    </citation>
    <scope>NUCLEOTIDE SEQUENCE</scope>
</reference>